<accession>A0A1J5QZK1</accession>
<protein>
    <submittedName>
        <fullName evidence="1">Glucosyl-3-phosphoglycerate phosphatase</fullName>
        <ecNumber evidence="1">3.1.3.-</ecNumber>
    </submittedName>
</protein>
<dbReference type="Pfam" id="PF00300">
    <property type="entry name" value="His_Phos_1"/>
    <property type="match status" value="1"/>
</dbReference>
<comment type="caution">
    <text evidence="1">The sequence shown here is derived from an EMBL/GenBank/DDBJ whole genome shotgun (WGS) entry which is preliminary data.</text>
</comment>
<dbReference type="InterPro" id="IPR013078">
    <property type="entry name" value="His_Pase_superF_clade-1"/>
</dbReference>
<sequence length="218" mass="23440">MSAGRVVLWRHARTGHNASGRLQGQIDIDLDEVGLWQARTSAQALAATFSPTAVVSSDLTRARTTAGLLADRTGRTVTTDPRLRERSFGRWEGLTGEEIAATWPVEYDAWRRGADLVGVGAETRSDVARRTAGSIREHAAAYGPADTLVVVSHGAAITLAVTALLDLSVEGWRGLVGLDNAHWATLRPSGDDVPPWRLTGYNLGPRDTVEDWNAGPTH</sequence>
<dbReference type="EC" id="3.1.3.-" evidence="1"/>
<dbReference type="Gene3D" id="3.40.50.1240">
    <property type="entry name" value="Phosphoglycerate mutase-like"/>
    <property type="match status" value="1"/>
</dbReference>
<dbReference type="InterPro" id="IPR050275">
    <property type="entry name" value="PGM_Phosphatase"/>
</dbReference>
<dbReference type="PANTHER" id="PTHR48100">
    <property type="entry name" value="BROAD-SPECIFICITY PHOSPHATASE YOR283W-RELATED"/>
    <property type="match status" value="1"/>
</dbReference>
<dbReference type="AlphaFoldDB" id="A0A1J5QZK1"/>
<gene>
    <name evidence="1" type="primary">gpgP_2</name>
    <name evidence="1" type="ORF">GALL_369180</name>
</gene>
<dbReference type="SUPFAM" id="SSF53254">
    <property type="entry name" value="Phosphoglycerate mutase-like"/>
    <property type="match status" value="1"/>
</dbReference>
<proteinExistence type="predicted"/>
<dbReference type="SMART" id="SM00855">
    <property type="entry name" value="PGAM"/>
    <property type="match status" value="1"/>
</dbReference>
<keyword evidence="1" id="KW-0378">Hydrolase</keyword>
<dbReference type="EMBL" id="MLJW01000940">
    <property type="protein sequence ID" value="OIQ81317.1"/>
    <property type="molecule type" value="Genomic_DNA"/>
</dbReference>
<dbReference type="PANTHER" id="PTHR48100:SF62">
    <property type="entry name" value="GLUCOSYL-3-PHOSPHOGLYCERATE PHOSPHATASE"/>
    <property type="match status" value="1"/>
</dbReference>
<dbReference type="GO" id="GO:0016791">
    <property type="term" value="F:phosphatase activity"/>
    <property type="evidence" value="ECO:0007669"/>
    <property type="project" value="TreeGrafter"/>
</dbReference>
<dbReference type="InterPro" id="IPR029033">
    <property type="entry name" value="His_PPase_superfam"/>
</dbReference>
<evidence type="ECO:0000313" key="1">
    <source>
        <dbReference type="EMBL" id="OIQ81317.1"/>
    </source>
</evidence>
<dbReference type="CDD" id="cd07067">
    <property type="entry name" value="HP_PGM_like"/>
    <property type="match status" value="1"/>
</dbReference>
<name>A0A1J5QZK1_9ZZZZ</name>
<dbReference type="GO" id="GO:0005737">
    <property type="term" value="C:cytoplasm"/>
    <property type="evidence" value="ECO:0007669"/>
    <property type="project" value="TreeGrafter"/>
</dbReference>
<organism evidence="1">
    <name type="scientific">mine drainage metagenome</name>
    <dbReference type="NCBI Taxonomy" id="410659"/>
    <lineage>
        <taxon>unclassified sequences</taxon>
        <taxon>metagenomes</taxon>
        <taxon>ecological metagenomes</taxon>
    </lineage>
</organism>
<reference evidence="1" key="1">
    <citation type="submission" date="2016-10" db="EMBL/GenBank/DDBJ databases">
        <title>Sequence of Gallionella enrichment culture.</title>
        <authorList>
            <person name="Poehlein A."/>
            <person name="Muehling M."/>
            <person name="Daniel R."/>
        </authorList>
    </citation>
    <scope>NUCLEOTIDE SEQUENCE</scope>
</reference>